<reference evidence="7" key="2">
    <citation type="submission" date="2020-11" db="EMBL/GenBank/DDBJ databases">
        <authorList>
            <consortium name="DOE Joint Genome Institute"/>
            <person name="Kuo A."/>
            <person name="Miyauchi S."/>
            <person name="Kiss E."/>
            <person name="Drula E."/>
            <person name="Kohler A."/>
            <person name="Sanchez-Garcia M."/>
            <person name="Andreopoulos B."/>
            <person name="Barry K.W."/>
            <person name="Bonito G."/>
            <person name="Buee M."/>
            <person name="Carver A."/>
            <person name="Chen C."/>
            <person name="Cichocki N."/>
            <person name="Clum A."/>
            <person name="Culley D."/>
            <person name="Crous P.W."/>
            <person name="Fauchery L."/>
            <person name="Girlanda M."/>
            <person name="Hayes R."/>
            <person name="Keri Z."/>
            <person name="Labutti K."/>
            <person name="Lipzen A."/>
            <person name="Lombard V."/>
            <person name="Magnuson J."/>
            <person name="Maillard F."/>
            <person name="Morin E."/>
            <person name="Murat C."/>
            <person name="Nolan M."/>
            <person name="Ohm R."/>
            <person name="Pangilinan J."/>
            <person name="Pereira M."/>
            <person name="Perotto S."/>
            <person name="Peter M."/>
            <person name="Riley R."/>
            <person name="Sitrit Y."/>
            <person name="Stielow B."/>
            <person name="Szollosi G."/>
            <person name="Zifcakova L."/>
            <person name="Stursova M."/>
            <person name="Spatafora J.W."/>
            <person name="Tedersoo L."/>
            <person name="Vaario L.-M."/>
            <person name="Yamada A."/>
            <person name="Yan M."/>
            <person name="Wang P."/>
            <person name="Xu J."/>
            <person name="Bruns T."/>
            <person name="Baldrian P."/>
            <person name="Vilgalys R."/>
            <person name="Henrissat B."/>
            <person name="Grigoriev I.V."/>
            <person name="Hibbett D."/>
            <person name="Nagy L.G."/>
            <person name="Martin F.M."/>
        </authorList>
    </citation>
    <scope>NUCLEOTIDE SEQUENCE</scope>
    <source>
        <strain evidence="7">UH-Tt-Lm1</strain>
    </source>
</reference>
<dbReference type="GO" id="GO:0005524">
    <property type="term" value="F:ATP binding"/>
    <property type="evidence" value="ECO:0007669"/>
    <property type="project" value="UniProtKB-KW"/>
</dbReference>
<gene>
    <name evidence="7" type="ORF">BJ322DRAFT_537537</name>
</gene>
<dbReference type="Proteomes" id="UP000736335">
    <property type="component" value="Unassembled WGS sequence"/>
</dbReference>
<dbReference type="OrthoDB" id="10252171at2759"/>
<dbReference type="SUPFAM" id="SSF56112">
    <property type="entry name" value="Protein kinase-like (PK-like)"/>
    <property type="match status" value="1"/>
</dbReference>
<dbReference type="PROSITE" id="PS00108">
    <property type="entry name" value="PROTEIN_KINASE_ST"/>
    <property type="match status" value="1"/>
</dbReference>
<dbReference type="InterPro" id="IPR000719">
    <property type="entry name" value="Prot_kinase_dom"/>
</dbReference>
<keyword evidence="8" id="KW-1185">Reference proteome</keyword>
<dbReference type="PRINTS" id="PR00109">
    <property type="entry name" value="TYRKINASE"/>
</dbReference>
<sequence length="685" mass="74241">MMLAGTHRVFRRQPPQGALAMTSPRLNPLEQLLRLKSSSLDFNDQVSNILEGAEYKEWAKLMNGPDVVELVNFLDRALDALDPTGSGFRRCMRVLRKTCGERMTLPTSYTFPSQVLAIGNRPVASGGSGDVYEGTLNGCKACVKQVRVYSKDGPDKATKTLYKEAVMWKRLEHKNIVPLLGITTSPLQLISEWIPGGTLTEYIGNNPNADLLGLVCDTAEGLSYLHHRNIIHGDLKGPNILVDHTGQARITDFGLATVTQNLESIRTASGEQGYTARWTAPEILNEEGTYSKEADVFSFAMVMIEVYTGVAPFHQSNATAVVLAIMKGTRPPRPTHPRFTSDLWRLMQHCWDQNPHSRPEVPSILNDLGIAKPPPTNFYFNKIGTSSTLTIGQRAMFAGLPRASAQRSPSPHNTISTISRPMPQISSQWSDHNSPASSVDHVGGLEMQGSQRAGSNGTPQTTSQAPLPGADYPRSAEQRGKPNGAVNRIQSRQDTEASEASPVLADPGAPDPNEQGQVVQLDGRTGGVGNSRTILRDTPGTRNAPERDVGGQGSGVDPNHINLDDKDEGKYLSEGRRDNRSTSRSTLKLGDRSNGGGASINSSRAYLDLVLSTRRLIASLLGTDLPKNASRDHFARSETNPHNMSKSTSRLELASTGGGPLSRQPSKNKNEPSRTNGHANGNASR</sequence>
<dbReference type="InterPro" id="IPR001245">
    <property type="entry name" value="Ser-Thr/Tyr_kinase_cat_dom"/>
</dbReference>
<keyword evidence="3 7" id="KW-0418">Kinase</keyword>
<dbReference type="InterPro" id="IPR051681">
    <property type="entry name" value="Ser/Thr_Kinases-Pseudokinases"/>
</dbReference>
<evidence type="ECO:0000256" key="3">
    <source>
        <dbReference type="ARBA" id="ARBA00022777"/>
    </source>
</evidence>
<accession>A0A9P6HLA6</accession>
<keyword evidence="1" id="KW-0808">Transferase</keyword>
<evidence type="ECO:0000256" key="5">
    <source>
        <dbReference type="SAM" id="MobiDB-lite"/>
    </source>
</evidence>
<dbReference type="AlphaFoldDB" id="A0A9P6HLA6"/>
<proteinExistence type="predicted"/>
<feature type="compositionally biased region" description="Polar residues" evidence="5">
    <location>
        <begin position="663"/>
        <end position="685"/>
    </location>
</feature>
<evidence type="ECO:0000313" key="8">
    <source>
        <dbReference type="Proteomes" id="UP000736335"/>
    </source>
</evidence>
<name>A0A9P6HLA6_9AGAM</name>
<evidence type="ECO:0000256" key="4">
    <source>
        <dbReference type="ARBA" id="ARBA00022840"/>
    </source>
</evidence>
<dbReference type="InterPro" id="IPR008271">
    <property type="entry name" value="Ser/Thr_kinase_AS"/>
</dbReference>
<keyword evidence="2" id="KW-0547">Nucleotide-binding</keyword>
<reference evidence="7" key="1">
    <citation type="journal article" date="2020" name="Nat. Commun.">
        <title>Large-scale genome sequencing of mycorrhizal fungi provides insights into the early evolution of symbiotic traits.</title>
        <authorList>
            <person name="Miyauchi S."/>
            <person name="Kiss E."/>
            <person name="Kuo A."/>
            <person name="Drula E."/>
            <person name="Kohler A."/>
            <person name="Sanchez-Garcia M."/>
            <person name="Morin E."/>
            <person name="Andreopoulos B."/>
            <person name="Barry K.W."/>
            <person name="Bonito G."/>
            <person name="Buee M."/>
            <person name="Carver A."/>
            <person name="Chen C."/>
            <person name="Cichocki N."/>
            <person name="Clum A."/>
            <person name="Culley D."/>
            <person name="Crous P.W."/>
            <person name="Fauchery L."/>
            <person name="Girlanda M."/>
            <person name="Hayes R.D."/>
            <person name="Keri Z."/>
            <person name="LaButti K."/>
            <person name="Lipzen A."/>
            <person name="Lombard V."/>
            <person name="Magnuson J."/>
            <person name="Maillard F."/>
            <person name="Murat C."/>
            <person name="Nolan M."/>
            <person name="Ohm R.A."/>
            <person name="Pangilinan J."/>
            <person name="Pereira M.F."/>
            <person name="Perotto S."/>
            <person name="Peter M."/>
            <person name="Pfister S."/>
            <person name="Riley R."/>
            <person name="Sitrit Y."/>
            <person name="Stielow J.B."/>
            <person name="Szollosi G."/>
            <person name="Zifcakova L."/>
            <person name="Stursova M."/>
            <person name="Spatafora J.W."/>
            <person name="Tedersoo L."/>
            <person name="Vaario L.M."/>
            <person name="Yamada A."/>
            <person name="Yan M."/>
            <person name="Wang P."/>
            <person name="Xu J."/>
            <person name="Bruns T."/>
            <person name="Baldrian P."/>
            <person name="Vilgalys R."/>
            <person name="Dunand C."/>
            <person name="Henrissat B."/>
            <person name="Grigoriev I.V."/>
            <person name="Hibbett D."/>
            <person name="Nagy L.G."/>
            <person name="Martin F.M."/>
        </authorList>
    </citation>
    <scope>NUCLEOTIDE SEQUENCE</scope>
    <source>
        <strain evidence="7">UH-Tt-Lm1</strain>
    </source>
</reference>
<feature type="compositionally biased region" description="Basic and acidic residues" evidence="5">
    <location>
        <begin position="562"/>
        <end position="581"/>
    </location>
</feature>
<feature type="compositionally biased region" description="Polar residues" evidence="5">
    <location>
        <begin position="448"/>
        <end position="465"/>
    </location>
</feature>
<dbReference type="SMART" id="SM00220">
    <property type="entry name" value="S_TKc"/>
    <property type="match status" value="1"/>
</dbReference>
<dbReference type="EMBL" id="WIUZ02000003">
    <property type="protein sequence ID" value="KAF9789483.1"/>
    <property type="molecule type" value="Genomic_DNA"/>
</dbReference>
<evidence type="ECO:0000256" key="2">
    <source>
        <dbReference type="ARBA" id="ARBA00022741"/>
    </source>
</evidence>
<evidence type="ECO:0000256" key="1">
    <source>
        <dbReference type="ARBA" id="ARBA00022679"/>
    </source>
</evidence>
<evidence type="ECO:0000259" key="6">
    <source>
        <dbReference type="PROSITE" id="PS50011"/>
    </source>
</evidence>
<feature type="domain" description="Protein kinase" evidence="6">
    <location>
        <begin position="117"/>
        <end position="380"/>
    </location>
</feature>
<dbReference type="PANTHER" id="PTHR44329">
    <property type="entry name" value="SERINE/THREONINE-PROTEIN KINASE TNNI3K-RELATED"/>
    <property type="match status" value="1"/>
</dbReference>
<feature type="compositionally biased region" description="Polar residues" evidence="5">
    <location>
        <begin position="405"/>
        <end position="437"/>
    </location>
</feature>
<feature type="region of interest" description="Disordered" evidence="5">
    <location>
        <begin position="402"/>
        <end position="601"/>
    </location>
</feature>
<keyword evidence="4" id="KW-0067">ATP-binding</keyword>
<dbReference type="Pfam" id="PF07714">
    <property type="entry name" value="PK_Tyr_Ser-Thr"/>
    <property type="match status" value="1"/>
</dbReference>
<dbReference type="PANTHER" id="PTHR44329:SF288">
    <property type="entry name" value="MITOGEN-ACTIVATED PROTEIN KINASE KINASE KINASE 20"/>
    <property type="match status" value="1"/>
</dbReference>
<dbReference type="InterPro" id="IPR011009">
    <property type="entry name" value="Kinase-like_dom_sf"/>
</dbReference>
<protein>
    <submittedName>
        <fullName evidence="7">Kinase-like domain-containing protein</fullName>
    </submittedName>
</protein>
<feature type="region of interest" description="Disordered" evidence="5">
    <location>
        <begin position="626"/>
        <end position="685"/>
    </location>
</feature>
<dbReference type="Gene3D" id="1.10.510.10">
    <property type="entry name" value="Transferase(Phosphotransferase) domain 1"/>
    <property type="match status" value="1"/>
</dbReference>
<evidence type="ECO:0000313" key="7">
    <source>
        <dbReference type="EMBL" id="KAF9789483.1"/>
    </source>
</evidence>
<organism evidence="7 8">
    <name type="scientific">Thelephora terrestris</name>
    <dbReference type="NCBI Taxonomy" id="56493"/>
    <lineage>
        <taxon>Eukaryota</taxon>
        <taxon>Fungi</taxon>
        <taxon>Dikarya</taxon>
        <taxon>Basidiomycota</taxon>
        <taxon>Agaricomycotina</taxon>
        <taxon>Agaricomycetes</taxon>
        <taxon>Thelephorales</taxon>
        <taxon>Thelephoraceae</taxon>
        <taxon>Thelephora</taxon>
    </lineage>
</organism>
<dbReference type="GO" id="GO:0004674">
    <property type="term" value="F:protein serine/threonine kinase activity"/>
    <property type="evidence" value="ECO:0007669"/>
    <property type="project" value="TreeGrafter"/>
</dbReference>
<feature type="compositionally biased region" description="Polar residues" evidence="5">
    <location>
        <begin position="637"/>
        <end position="650"/>
    </location>
</feature>
<comment type="caution">
    <text evidence="7">The sequence shown here is derived from an EMBL/GenBank/DDBJ whole genome shotgun (WGS) entry which is preliminary data.</text>
</comment>
<dbReference type="PROSITE" id="PS50011">
    <property type="entry name" value="PROTEIN_KINASE_DOM"/>
    <property type="match status" value="1"/>
</dbReference>